<keyword evidence="2" id="KW-1185">Reference proteome</keyword>
<evidence type="ECO:0000313" key="2">
    <source>
        <dbReference type="Proteomes" id="UP000543642"/>
    </source>
</evidence>
<dbReference type="RefSeq" id="WP_183775250.1">
    <property type="nucleotide sequence ID" value="NZ_JACHFW010000010.1"/>
</dbReference>
<name>A0A7W8HCW0_9FIRM</name>
<evidence type="ECO:0000313" key="1">
    <source>
        <dbReference type="EMBL" id="MBB5265370.1"/>
    </source>
</evidence>
<gene>
    <name evidence="1" type="ORF">HNP82_002513</name>
</gene>
<dbReference type="Gene3D" id="1.10.10.60">
    <property type="entry name" value="Homeodomain-like"/>
    <property type="match status" value="1"/>
</dbReference>
<comment type="caution">
    <text evidence="1">The sequence shown here is derived from an EMBL/GenBank/DDBJ whole genome shotgun (WGS) entry which is preliminary data.</text>
</comment>
<reference evidence="1 2" key="1">
    <citation type="submission" date="2020-08" db="EMBL/GenBank/DDBJ databases">
        <title>Genomic Encyclopedia of Type Strains, Phase IV (KMG-IV): sequencing the most valuable type-strain genomes for metagenomic binning, comparative biology and taxonomic classification.</title>
        <authorList>
            <person name="Goeker M."/>
        </authorList>
    </citation>
    <scope>NUCLEOTIDE SEQUENCE [LARGE SCALE GENOMIC DNA]</scope>
    <source>
        <strain evidence="1 2">DSM 106146</strain>
    </source>
</reference>
<dbReference type="Proteomes" id="UP000543642">
    <property type="component" value="Unassembled WGS sequence"/>
</dbReference>
<evidence type="ECO:0008006" key="3">
    <source>
        <dbReference type="Google" id="ProtNLM"/>
    </source>
</evidence>
<protein>
    <recommendedName>
        <fullName evidence="3">Transposase</fullName>
    </recommendedName>
</protein>
<organism evidence="1 2">
    <name type="scientific">Catenibacillus scindens</name>
    <dbReference type="NCBI Taxonomy" id="673271"/>
    <lineage>
        <taxon>Bacteria</taxon>
        <taxon>Bacillati</taxon>
        <taxon>Bacillota</taxon>
        <taxon>Clostridia</taxon>
        <taxon>Lachnospirales</taxon>
        <taxon>Lachnospiraceae</taxon>
        <taxon>Catenibacillus</taxon>
    </lineage>
</organism>
<sequence length="130" mass="15268">MNNYHAILRKRDRGLIDAFDTSACPIIAQRPQKDNSEDEYYKNKTVVKQLKRKYRMAFSPEEVQKIIADYLSGKTGQEMSIDYKCSKTTIIKLLKEQGVDVRKDKARAKLDDDMVIDMYRQMKTVIRQIK</sequence>
<accession>A0A7W8HCW0</accession>
<proteinExistence type="predicted"/>
<dbReference type="EMBL" id="JACHFW010000010">
    <property type="protein sequence ID" value="MBB5265370.1"/>
    <property type="molecule type" value="Genomic_DNA"/>
</dbReference>
<dbReference type="AlphaFoldDB" id="A0A7W8HCW0"/>